<keyword evidence="1" id="KW-0472">Membrane</keyword>
<sequence length="127" mass="14796">MVVLRKRFKLTSRAFAPSMTKTQSQKIMRSNVTMGMTTLSAVLLLLIPDVMLHFSWPIQDSSGKLFLYLLILNKVRIKFPLSVIFIYLHYFTCARTTVIFTLCEVLLSTIYHPYLAYRRSVDVRVEQ</sequence>
<keyword evidence="1" id="KW-1133">Transmembrane helix</keyword>
<accession>A0AAN8F052</accession>
<evidence type="ECO:0000313" key="3">
    <source>
        <dbReference type="Proteomes" id="UP001331761"/>
    </source>
</evidence>
<gene>
    <name evidence="2" type="ORF">GCK32_008132</name>
</gene>
<evidence type="ECO:0000256" key="1">
    <source>
        <dbReference type="SAM" id="Phobius"/>
    </source>
</evidence>
<name>A0AAN8F052_TRICO</name>
<reference evidence="2 3" key="1">
    <citation type="submission" date="2019-10" db="EMBL/GenBank/DDBJ databases">
        <title>Assembly and Annotation for the nematode Trichostrongylus colubriformis.</title>
        <authorList>
            <person name="Martin J."/>
        </authorList>
    </citation>
    <scope>NUCLEOTIDE SEQUENCE [LARGE SCALE GENOMIC DNA]</scope>
    <source>
        <strain evidence="2">G859</strain>
        <tissue evidence="2">Whole worm</tissue>
    </source>
</reference>
<dbReference type="Proteomes" id="UP001331761">
    <property type="component" value="Unassembled WGS sequence"/>
</dbReference>
<proteinExistence type="predicted"/>
<keyword evidence="3" id="KW-1185">Reference proteome</keyword>
<protein>
    <submittedName>
        <fullName evidence="2">Uncharacterized protein</fullName>
    </submittedName>
</protein>
<dbReference type="EMBL" id="WIXE01021817">
    <property type="protein sequence ID" value="KAK5968015.1"/>
    <property type="molecule type" value="Genomic_DNA"/>
</dbReference>
<evidence type="ECO:0000313" key="2">
    <source>
        <dbReference type="EMBL" id="KAK5968015.1"/>
    </source>
</evidence>
<organism evidence="2 3">
    <name type="scientific">Trichostrongylus colubriformis</name>
    <name type="common">Black scour worm</name>
    <dbReference type="NCBI Taxonomy" id="6319"/>
    <lineage>
        <taxon>Eukaryota</taxon>
        <taxon>Metazoa</taxon>
        <taxon>Ecdysozoa</taxon>
        <taxon>Nematoda</taxon>
        <taxon>Chromadorea</taxon>
        <taxon>Rhabditida</taxon>
        <taxon>Rhabditina</taxon>
        <taxon>Rhabditomorpha</taxon>
        <taxon>Strongyloidea</taxon>
        <taxon>Trichostrongylidae</taxon>
        <taxon>Trichostrongylus</taxon>
    </lineage>
</organism>
<dbReference type="AlphaFoldDB" id="A0AAN8F052"/>
<feature type="transmembrane region" description="Helical" evidence="1">
    <location>
        <begin position="65"/>
        <end position="90"/>
    </location>
</feature>
<keyword evidence="1" id="KW-0812">Transmembrane</keyword>
<comment type="caution">
    <text evidence="2">The sequence shown here is derived from an EMBL/GenBank/DDBJ whole genome shotgun (WGS) entry which is preliminary data.</text>
</comment>